<feature type="region of interest" description="Disordered" evidence="16">
    <location>
        <begin position="337"/>
        <end position="407"/>
    </location>
</feature>
<feature type="domain" description="XPG-I" evidence="17">
    <location>
        <begin position="147"/>
        <end position="219"/>
    </location>
</feature>
<sequence length="407" mass="45235">MGIKGLTAIIAEHAPKAIKEHEIKTLFGRKVAIDASMSIYQFLIAVRQKDGELLTNDAGETTSHLMGFFYRTIRMVDNGIKPLYVFDGKPPELKSGVLSKRFERREEAKEGEEEAKETGTAEDVDRFSRRQVKVTREQNEECRKLLTLMGIPWVVAPSEAEAQCAELARGGKVFGAGSEDMDTLTFNSPILLRHLTFSEARKTPISEINLQKVLEGLEMNMSQFIDLCILLGCDYLEPIKGIGPKSALKLIREHGDLGKIVEHLREKQAAKEDGADDGKKKKAGVQVPDEWPWEEAKKLFEKPDVTPAKDVDAEWRAPDIDGLVDFLVKQKGFNEDRVRKGADKLSKGVAAKQQGRLDGFFKAQPKAEKEEDQKPAKGKGKTDAKGTKRKGGDDKEAGSSKKAKTKK</sequence>
<dbReference type="InterPro" id="IPR008918">
    <property type="entry name" value="HhH2"/>
</dbReference>
<dbReference type="AlphaFoldDB" id="A0A9P3LB18"/>
<keyword evidence="7 15" id="KW-0227">DNA damage</keyword>
<dbReference type="Gene3D" id="3.40.50.1010">
    <property type="entry name" value="5'-nuclease"/>
    <property type="match status" value="1"/>
</dbReference>
<dbReference type="InterPro" id="IPR023426">
    <property type="entry name" value="Flap_endonuc"/>
</dbReference>
<evidence type="ECO:0000256" key="6">
    <source>
        <dbReference type="ARBA" id="ARBA00022759"/>
    </source>
</evidence>
<accession>A0A9P3LB18</accession>
<keyword evidence="9 15" id="KW-0269">Exonuclease</keyword>
<comment type="function">
    <text evidence="15">Structure-specific nuclease with 5'-flap endonuclease and 5'-3' exonuclease activities involved in DNA replication and repair. During DNA replication, cleaves the 5'-overhanging flap structure that is generated by displacement synthesis when DNA polymerase encounters the 5'-end of a downstream Okazaki fragment. It enters the flap from the 5'-end and then tracks to cleave the flap base, leaving a nick for ligation. Also involved in the long patch base excision repair (LP-BER) pathway, by cleaving within the apurinic/apyrimidinic (AP) site-terminated flap. Acts as a genome stabilization factor that prevents flaps from equilibrating into structures that lead to duplications and deletions. Also possesses 5'-3' exonuclease activity on nicked or gapped double-stranded DNA, and exhibits RNase H activity. Also involved in replication and repair of rDNA and in repairing mitochondrial DNA.</text>
</comment>
<evidence type="ECO:0000256" key="9">
    <source>
        <dbReference type="ARBA" id="ARBA00022839"/>
    </source>
</evidence>
<keyword evidence="5 15" id="KW-0479">Metal-binding</keyword>
<evidence type="ECO:0000259" key="17">
    <source>
        <dbReference type="SMART" id="SM00484"/>
    </source>
</evidence>
<evidence type="ECO:0000313" key="20">
    <source>
        <dbReference type="Proteomes" id="UP000703269"/>
    </source>
</evidence>
<evidence type="ECO:0000256" key="14">
    <source>
        <dbReference type="ARBA" id="ARBA00034726"/>
    </source>
</evidence>
<dbReference type="GO" id="GO:0005654">
    <property type="term" value="C:nucleoplasm"/>
    <property type="evidence" value="ECO:0007669"/>
    <property type="project" value="UniProtKB-SubCell"/>
</dbReference>
<dbReference type="Pfam" id="PF00867">
    <property type="entry name" value="XPG_I"/>
    <property type="match status" value="1"/>
</dbReference>
<keyword evidence="2 15" id="KW-0597">Phosphoprotein</keyword>
<keyword evidence="12 15" id="KW-0234">DNA repair</keyword>
<keyword evidence="8 15" id="KW-0378">Hydrolase</keyword>
<dbReference type="CDD" id="cd09907">
    <property type="entry name" value="H3TH_FEN1-Euk"/>
    <property type="match status" value="1"/>
</dbReference>
<dbReference type="SUPFAM" id="SSF47807">
    <property type="entry name" value="5' to 3' exonuclease, C-terminal subdomain"/>
    <property type="match status" value="1"/>
</dbReference>
<evidence type="ECO:0000256" key="13">
    <source>
        <dbReference type="ARBA" id="ARBA00023242"/>
    </source>
</evidence>
<dbReference type="EMBL" id="BPQB01000010">
    <property type="protein sequence ID" value="GJE88765.1"/>
    <property type="molecule type" value="Genomic_DNA"/>
</dbReference>
<comment type="caution">
    <text evidence="19">The sequence shown here is derived from an EMBL/GenBank/DDBJ whole genome shotgun (WGS) entry which is preliminary data.</text>
</comment>
<dbReference type="GO" id="GO:0005730">
    <property type="term" value="C:nucleolus"/>
    <property type="evidence" value="ECO:0007669"/>
    <property type="project" value="UniProtKB-SubCell"/>
</dbReference>
<evidence type="ECO:0000256" key="4">
    <source>
        <dbReference type="ARBA" id="ARBA00022722"/>
    </source>
</evidence>
<evidence type="ECO:0000256" key="15">
    <source>
        <dbReference type="HAMAP-Rule" id="MF_03140"/>
    </source>
</evidence>
<dbReference type="SMART" id="SM00484">
    <property type="entry name" value="XPGI"/>
    <property type="match status" value="1"/>
</dbReference>
<dbReference type="Pfam" id="PF00752">
    <property type="entry name" value="XPG_N"/>
    <property type="match status" value="1"/>
</dbReference>
<dbReference type="PANTHER" id="PTHR11081">
    <property type="entry name" value="FLAP ENDONUCLEASE FAMILY MEMBER"/>
    <property type="match status" value="1"/>
</dbReference>
<evidence type="ECO:0000256" key="16">
    <source>
        <dbReference type="SAM" id="MobiDB-lite"/>
    </source>
</evidence>
<comment type="cofactor">
    <cofactor evidence="15">
        <name>Mg(2+)</name>
        <dbReference type="ChEBI" id="CHEBI:18420"/>
    </cofactor>
    <text evidence="15">Binds 2 magnesium ions per subunit. They probably participate in the reaction catalyzed by the enzyme. May bind an additional third magnesium ion after substrate binding.</text>
</comment>
<dbReference type="SMART" id="SM00279">
    <property type="entry name" value="HhH2"/>
    <property type="match status" value="1"/>
</dbReference>
<dbReference type="InterPro" id="IPR036279">
    <property type="entry name" value="5-3_exonuclease_C_sf"/>
</dbReference>
<dbReference type="InterPro" id="IPR019974">
    <property type="entry name" value="XPG_CS"/>
</dbReference>
<evidence type="ECO:0000259" key="18">
    <source>
        <dbReference type="SMART" id="SM00485"/>
    </source>
</evidence>
<keyword evidence="3 15" id="KW-0235">DNA replication</keyword>
<comment type="similarity">
    <text evidence="14 15">Belongs to the XPG/RAD2 endonuclease family. FEN1 subfamily.</text>
</comment>
<evidence type="ECO:0000313" key="19">
    <source>
        <dbReference type="EMBL" id="GJE88765.1"/>
    </source>
</evidence>
<evidence type="ECO:0000256" key="7">
    <source>
        <dbReference type="ARBA" id="ARBA00022763"/>
    </source>
</evidence>
<dbReference type="GO" id="GO:0005739">
    <property type="term" value="C:mitochondrion"/>
    <property type="evidence" value="ECO:0007669"/>
    <property type="project" value="UniProtKB-SubCell"/>
</dbReference>
<gene>
    <name evidence="19" type="ORF">PsYK624_048500</name>
</gene>
<protein>
    <recommendedName>
        <fullName evidence="15">Flap endonuclease 1</fullName>
        <shortName evidence="15">FEN-1</shortName>
        <ecNumber evidence="15">3.1.-.-</ecNumber>
    </recommendedName>
    <alternativeName>
        <fullName evidence="15">Flap structure-specific endonuclease 1</fullName>
    </alternativeName>
</protein>
<proteinExistence type="inferred from homology"/>
<evidence type="ECO:0000256" key="1">
    <source>
        <dbReference type="ARBA" id="ARBA00004173"/>
    </source>
</evidence>
<dbReference type="GO" id="GO:0017108">
    <property type="term" value="F:5'-flap endonuclease activity"/>
    <property type="evidence" value="ECO:0007669"/>
    <property type="project" value="UniProtKB-UniRule"/>
</dbReference>
<dbReference type="SMART" id="SM00485">
    <property type="entry name" value="XPGN"/>
    <property type="match status" value="1"/>
</dbReference>
<evidence type="ECO:0000256" key="3">
    <source>
        <dbReference type="ARBA" id="ARBA00022705"/>
    </source>
</evidence>
<dbReference type="GO" id="GO:0043137">
    <property type="term" value="P:DNA replication, removal of RNA primer"/>
    <property type="evidence" value="ECO:0007669"/>
    <property type="project" value="UniProtKB-UniRule"/>
</dbReference>
<evidence type="ECO:0000256" key="8">
    <source>
        <dbReference type="ARBA" id="ARBA00022801"/>
    </source>
</evidence>
<feature type="compositionally biased region" description="Basic and acidic residues" evidence="16">
    <location>
        <begin position="337"/>
        <end position="346"/>
    </location>
</feature>
<evidence type="ECO:0000256" key="2">
    <source>
        <dbReference type="ARBA" id="ARBA00022553"/>
    </source>
</evidence>
<dbReference type="FunFam" id="1.10.150.20:FF:000009">
    <property type="entry name" value="Flap endonuclease 1"/>
    <property type="match status" value="1"/>
</dbReference>
<evidence type="ECO:0000256" key="5">
    <source>
        <dbReference type="ARBA" id="ARBA00022723"/>
    </source>
</evidence>
<keyword evidence="11 15" id="KW-0496">Mitochondrion</keyword>
<feature type="domain" description="XPG N-terminal" evidence="18">
    <location>
        <begin position="1"/>
        <end position="108"/>
    </location>
</feature>
<dbReference type="Proteomes" id="UP000703269">
    <property type="component" value="Unassembled WGS sequence"/>
</dbReference>
<dbReference type="InterPro" id="IPR006086">
    <property type="entry name" value="XPG-I_dom"/>
</dbReference>
<comment type="subcellular location">
    <subcellularLocation>
        <location evidence="1 15">Mitochondrion</location>
    </subcellularLocation>
    <subcellularLocation>
        <location evidence="15">Nucleus</location>
        <location evidence="15">Nucleolus</location>
    </subcellularLocation>
    <subcellularLocation>
        <location evidence="15">Nucleus</location>
        <location evidence="15">Nucleoplasm</location>
    </subcellularLocation>
    <text evidence="15">Resides mostly in the nucleoli and relocalizes to the nucleoplasm upon DNA damage.</text>
</comment>
<dbReference type="InterPro" id="IPR006085">
    <property type="entry name" value="XPG_DNA_repair_N"/>
</dbReference>
<keyword evidence="13 15" id="KW-0539">Nucleus</keyword>
<dbReference type="GO" id="GO:0008409">
    <property type="term" value="F:5'-3' exonuclease activity"/>
    <property type="evidence" value="ECO:0007669"/>
    <property type="project" value="UniProtKB-UniRule"/>
</dbReference>
<dbReference type="GO" id="GO:0000287">
    <property type="term" value="F:magnesium ion binding"/>
    <property type="evidence" value="ECO:0007669"/>
    <property type="project" value="UniProtKB-UniRule"/>
</dbReference>
<keyword evidence="10 15" id="KW-0460">Magnesium</keyword>
<evidence type="ECO:0000256" key="10">
    <source>
        <dbReference type="ARBA" id="ARBA00022842"/>
    </source>
</evidence>
<dbReference type="PANTHER" id="PTHR11081:SF9">
    <property type="entry name" value="FLAP ENDONUCLEASE 1"/>
    <property type="match status" value="1"/>
</dbReference>
<dbReference type="GO" id="GO:0006284">
    <property type="term" value="P:base-excision repair"/>
    <property type="evidence" value="ECO:0007669"/>
    <property type="project" value="UniProtKB-UniRule"/>
</dbReference>
<keyword evidence="4 15" id="KW-0540">Nuclease</keyword>
<dbReference type="InterPro" id="IPR006084">
    <property type="entry name" value="XPG/Rad2"/>
</dbReference>
<dbReference type="OrthoDB" id="1937206at2759"/>
<reference evidence="19 20" key="1">
    <citation type="submission" date="2021-08" db="EMBL/GenBank/DDBJ databases">
        <title>Draft Genome Sequence of Phanerochaete sordida strain YK-624.</title>
        <authorList>
            <person name="Mori T."/>
            <person name="Dohra H."/>
            <person name="Suzuki T."/>
            <person name="Kawagishi H."/>
            <person name="Hirai H."/>
        </authorList>
    </citation>
    <scope>NUCLEOTIDE SEQUENCE [LARGE SCALE GENOMIC DNA]</scope>
    <source>
        <strain evidence="19 20">YK-624</strain>
    </source>
</reference>
<dbReference type="InterPro" id="IPR029060">
    <property type="entry name" value="PIN-like_dom_sf"/>
</dbReference>
<evidence type="ECO:0000256" key="11">
    <source>
        <dbReference type="ARBA" id="ARBA00023128"/>
    </source>
</evidence>
<dbReference type="PROSITE" id="PS00841">
    <property type="entry name" value="XPG_1"/>
    <property type="match status" value="1"/>
</dbReference>
<name>A0A9P3LB18_9APHY</name>
<dbReference type="FunFam" id="3.40.50.1010:FF:000003">
    <property type="entry name" value="Flap endonuclease 1"/>
    <property type="match status" value="1"/>
</dbReference>
<feature type="compositionally biased region" description="Basic and acidic residues" evidence="16">
    <location>
        <begin position="365"/>
        <end position="399"/>
    </location>
</feature>
<dbReference type="EC" id="3.1.-.-" evidence="15"/>
<dbReference type="HAMAP" id="MF_00614">
    <property type="entry name" value="Fen"/>
    <property type="match status" value="1"/>
</dbReference>
<evidence type="ECO:0000256" key="12">
    <source>
        <dbReference type="ARBA" id="ARBA00023204"/>
    </source>
</evidence>
<dbReference type="PRINTS" id="PR00853">
    <property type="entry name" value="XPGRADSUPER"/>
</dbReference>
<dbReference type="CDD" id="cd09867">
    <property type="entry name" value="PIN_FEN1"/>
    <property type="match status" value="1"/>
</dbReference>
<dbReference type="GO" id="GO:0003677">
    <property type="term" value="F:DNA binding"/>
    <property type="evidence" value="ECO:0007669"/>
    <property type="project" value="UniProtKB-UniRule"/>
</dbReference>
<dbReference type="SUPFAM" id="SSF88723">
    <property type="entry name" value="PIN domain-like"/>
    <property type="match status" value="1"/>
</dbReference>
<keyword evidence="6 15" id="KW-0255">Endonuclease</keyword>
<dbReference type="Gene3D" id="1.10.150.20">
    <property type="entry name" value="5' to 3' exonuclease, C-terminal subdomain"/>
    <property type="match status" value="1"/>
</dbReference>
<organism evidence="19 20">
    <name type="scientific">Phanerochaete sordida</name>
    <dbReference type="NCBI Taxonomy" id="48140"/>
    <lineage>
        <taxon>Eukaryota</taxon>
        <taxon>Fungi</taxon>
        <taxon>Dikarya</taxon>
        <taxon>Basidiomycota</taxon>
        <taxon>Agaricomycotina</taxon>
        <taxon>Agaricomycetes</taxon>
        <taxon>Polyporales</taxon>
        <taxon>Phanerochaetaceae</taxon>
        <taxon>Phanerochaete</taxon>
    </lineage>
</organism>
<keyword evidence="20" id="KW-1185">Reference proteome</keyword>